<evidence type="ECO:0000313" key="18">
    <source>
        <dbReference type="Proteomes" id="UP000013237"/>
    </source>
</evidence>
<evidence type="ECO:0000256" key="11">
    <source>
        <dbReference type="ARBA" id="ARBA00024816"/>
    </source>
</evidence>
<evidence type="ECO:0000256" key="7">
    <source>
        <dbReference type="ARBA" id="ARBA00022692"/>
    </source>
</evidence>
<dbReference type="GO" id="GO:0005886">
    <property type="term" value="C:plasma membrane"/>
    <property type="evidence" value="ECO:0007669"/>
    <property type="project" value="UniProtKB-SubCell"/>
</dbReference>
<comment type="subcellular location">
    <subcellularLocation>
        <location evidence="1">Cell inner membrane</location>
        <topology evidence="1">Multi-pass membrane protein</topology>
    </subcellularLocation>
    <subcellularLocation>
        <location evidence="12">Membrane</location>
        <topology evidence="12">Multi-pass membrane protein</topology>
    </subcellularLocation>
</comment>
<keyword evidence="15" id="KW-0732">Signal</keyword>
<evidence type="ECO:0000259" key="16">
    <source>
        <dbReference type="Pfam" id="PF01618"/>
    </source>
</evidence>
<feature type="region of interest" description="Disordered" evidence="13">
    <location>
        <begin position="52"/>
        <end position="74"/>
    </location>
</feature>
<keyword evidence="4 12" id="KW-0813">Transport</keyword>
<dbReference type="RefSeq" id="WP_004575211.1">
    <property type="nucleotide sequence ID" value="NZ_APBQ01000046.1"/>
</dbReference>
<dbReference type="Pfam" id="PF01618">
    <property type="entry name" value="MotA_ExbB"/>
    <property type="match status" value="1"/>
</dbReference>
<dbReference type="NCBIfam" id="TIGR02797">
    <property type="entry name" value="exbB"/>
    <property type="match status" value="1"/>
</dbReference>
<evidence type="ECO:0000256" key="3">
    <source>
        <dbReference type="ARBA" id="ARBA00022093"/>
    </source>
</evidence>
<dbReference type="InterPro" id="IPR002898">
    <property type="entry name" value="MotA_ExbB_proton_chnl"/>
</dbReference>
<evidence type="ECO:0000256" key="9">
    <source>
        <dbReference type="ARBA" id="ARBA00022989"/>
    </source>
</evidence>
<comment type="caution">
    <text evidence="17">The sequence shown here is derived from an EMBL/GenBank/DDBJ whole genome shotgun (WGS) entry which is preliminary data.</text>
</comment>
<reference evidence="17 18" key="1">
    <citation type="submission" date="2013-02" db="EMBL/GenBank/DDBJ databases">
        <title>Insights into the proteome of triclosan-resistant Pseudomonas putida TRO1, isolated from activated sludge.</title>
        <authorList>
            <person name="Lolas I.B."/>
            <person name="Almeida B."/>
            <person name="Starnawski P.M."/>
            <person name="Soenderkaer M."/>
            <person name="Nielsen K.L."/>
            <person name="Nielsen J.L."/>
        </authorList>
    </citation>
    <scope>NUCLEOTIDE SEQUENCE [LARGE SCALE GENOMIC DNA]</scope>
    <source>
        <strain evidence="17 18">TRO1</strain>
    </source>
</reference>
<organism evidence="17 18">
    <name type="scientific">Pseudomonas putida TRO1</name>
    <dbReference type="NCBI Taxonomy" id="1227924"/>
    <lineage>
        <taxon>Bacteria</taxon>
        <taxon>Pseudomonadati</taxon>
        <taxon>Pseudomonadota</taxon>
        <taxon>Gammaproteobacteria</taxon>
        <taxon>Pseudomonadales</taxon>
        <taxon>Pseudomonadaceae</taxon>
        <taxon>Pseudomonas</taxon>
    </lineage>
</organism>
<dbReference type="GO" id="GO:0017038">
    <property type="term" value="P:protein import"/>
    <property type="evidence" value="ECO:0007669"/>
    <property type="project" value="TreeGrafter"/>
</dbReference>
<dbReference type="PANTHER" id="PTHR30625">
    <property type="entry name" value="PROTEIN TOLQ"/>
    <property type="match status" value="1"/>
</dbReference>
<evidence type="ECO:0000256" key="15">
    <source>
        <dbReference type="SAM" id="SignalP"/>
    </source>
</evidence>
<comment type="subunit">
    <text evidence="2">The accessory proteins ExbB and ExbD seem to form a complex with TonB.</text>
</comment>
<keyword evidence="7 14" id="KW-0812">Transmembrane</keyword>
<evidence type="ECO:0000256" key="4">
    <source>
        <dbReference type="ARBA" id="ARBA00022448"/>
    </source>
</evidence>
<feature type="transmembrane region" description="Helical" evidence="14">
    <location>
        <begin position="257"/>
        <end position="278"/>
    </location>
</feature>
<keyword evidence="6" id="KW-0997">Cell inner membrane</keyword>
<evidence type="ECO:0000256" key="12">
    <source>
        <dbReference type="RuleBase" id="RU004057"/>
    </source>
</evidence>
<feature type="transmembrane region" description="Helical" evidence="14">
    <location>
        <begin position="212"/>
        <end position="237"/>
    </location>
</feature>
<comment type="similarity">
    <text evidence="12">Belongs to the exbB/tolQ family.</text>
</comment>
<keyword evidence="8 12" id="KW-0653">Protein transport</keyword>
<dbReference type="GO" id="GO:0022857">
    <property type="term" value="F:transmembrane transporter activity"/>
    <property type="evidence" value="ECO:0007669"/>
    <property type="project" value="InterPro"/>
</dbReference>
<name>A0AAD2WEF4_PSEPU</name>
<proteinExistence type="inferred from homology"/>
<protein>
    <recommendedName>
        <fullName evidence="3">Biopolymer transport protein ExbB</fullName>
    </recommendedName>
</protein>
<dbReference type="AlphaFoldDB" id="A0AAD2WEF4"/>
<evidence type="ECO:0000256" key="8">
    <source>
        <dbReference type="ARBA" id="ARBA00022927"/>
    </source>
</evidence>
<evidence type="ECO:0000256" key="1">
    <source>
        <dbReference type="ARBA" id="ARBA00004429"/>
    </source>
</evidence>
<dbReference type="PANTHER" id="PTHR30625:SF16">
    <property type="entry name" value="BIOPOLYMER TRANSPORT PROTEIN EXBB"/>
    <property type="match status" value="1"/>
</dbReference>
<evidence type="ECO:0000256" key="2">
    <source>
        <dbReference type="ARBA" id="ARBA00011471"/>
    </source>
</evidence>
<dbReference type="InterPro" id="IPR014164">
    <property type="entry name" value="TonB_ExbB_1"/>
</dbReference>
<dbReference type="Proteomes" id="UP000013237">
    <property type="component" value="Unassembled WGS sequence"/>
</dbReference>
<feature type="signal peptide" evidence="15">
    <location>
        <begin position="1"/>
        <end position="34"/>
    </location>
</feature>
<feature type="domain" description="MotA/TolQ/ExbB proton channel" evidence="16">
    <location>
        <begin position="171"/>
        <end position="285"/>
    </location>
</feature>
<evidence type="ECO:0000256" key="5">
    <source>
        <dbReference type="ARBA" id="ARBA00022475"/>
    </source>
</evidence>
<keyword evidence="5" id="KW-1003">Cell membrane</keyword>
<evidence type="ECO:0000256" key="10">
    <source>
        <dbReference type="ARBA" id="ARBA00023136"/>
    </source>
</evidence>
<feature type="transmembrane region" description="Helical" evidence="14">
    <location>
        <begin position="103"/>
        <end position="125"/>
    </location>
</feature>
<keyword evidence="9 14" id="KW-1133">Transmembrane helix</keyword>
<evidence type="ECO:0000256" key="14">
    <source>
        <dbReference type="SAM" id="Phobius"/>
    </source>
</evidence>
<evidence type="ECO:0000313" key="17">
    <source>
        <dbReference type="EMBL" id="ENY78822.1"/>
    </source>
</evidence>
<gene>
    <name evidence="17" type="ORF">C206_05439</name>
</gene>
<dbReference type="EMBL" id="APBQ01000046">
    <property type="protein sequence ID" value="ENY78822.1"/>
    <property type="molecule type" value="Genomic_DNA"/>
</dbReference>
<sequence length="320" mass="33191">MTRTQPSASPTPSRAWRAIAALTLSLVLAPVAMADEPTTNAATPAAATAPAAPAAAPVDAPAPGATATNPADADPSVQALVEDTSLGMAHDLSPWGMYKNADIVVKIVMIGLAIASIITWTIWIAKGFELMGAKRRLRGEIAQLKKSTTLKEASEVSNKEGTLAHTLVHDALEEMRLSANAREKEGIKECVSFRLERLVHASGRTMSSGTGVLATIGSTAPFVGLFGTVWGIMNSFIGIAKTQTTNLAVVAPGIAEALLATALGLVAAIPAVVIYNVFARSIAGYKAQVSDASAQVLLLVSRDLDHQGSERAAPHMVKVG</sequence>
<comment type="function">
    <text evidence="11">Involved in the TonB-dependent energy-dependent transport of various receptor-bound substrates. Protects ExbD from proteolytic degradation and functionally stabilizes TonB.</text>
</comment>
<evidence type="ECO:0000256" key="13">
    <source>
        <dbReference type="SAM" id="MobiDB-lite"/>
    </source>
</evidence>
<keyword evidence="10 14" id="KW-0472">Membrane</keyword>
<accession>A0AAD2WEF4</accession>
<evidence type="ECO:0000256" key="6">
    <source>
        <dbReference type="ARBA" id="ARBA00022519"/>
    </source>
</evidence>
<feature type="chain" id="PRO_5041931242" description="Biopolymer transport protein ExbB" evidence="15">
    <location>
        <begin position="35"/>
        <end position="320"/>
    </location>
</feature>
<dbReference type="InterPro" id="IPR050790">
    <property type="entry name" value="ExbB/TolQ_transport"/>
</dbReference>